<feature type="compositionally biased region" description="Basic and acidic residues" evidence="1">
    <location>
        <begin position="15"/>
        <end position="30"/>
    </location>
</feature>
<dbReference type="RefSeq" id="XP_002775448.1">
    <property type="nucleotide sequence ID" value="XM_002775402.1"/>
</dbReference>
<accession>C5L702</accession>
<name>C5L702_PERM5</name>
<sequence>MSSTTAISPPEASPEADRVGSGKEEGEEPKVLPCRVTCRAPNVEIDLHAR</sequence>
<gene>
    <name evidence="2" type="ORF">Pmar_PMAR014588</name>
    <name evidence="3" type="ORF">Pmar_PMAR020423</name>
</gene>
<evidence type="ECO:0000313" key="4">
    <source>
        <dbReference type="Proteomes" id="UP000007800"/>
    </source>
</evidence>
<evidence type="ECO:0000256" key="1">
    <source>
        <dbReference type="SAM" id="MobiDB-lite"/>
    </source>
</evidence>
<organism evidence="4">
    <name type="scientific">Perkinsus marinus (strain ATCC 50983 / TXsc)</name>
    <dbReference type="NCBI Taxonomy" id="423536"/>
    <lineage>
        <taxon>Eukaryota</taxon>
        <taxon>Sar</taxon>
        <taxon>Alveolata</taxon>
        <taxon>Perkinsozoa</taxon>
        <taxon>Perkinsea</taxon>
        <taxon>Perkinsida</taxon>
        <taxon>Perkinsidae</taxon>
        <taxon>Perkinsus</taxon>
    </lineage>
</organism>
<evidence type="ECO:0000313" key="2">
    <source>
        <dbReference type="EMBL" id="EER03370.1"/>
    </source>
</evidence>
<protein>
    <submittedName>
        <fullName evidence="3">Uncharacterized protein</fullName>
    </submittedName>
</protein>
<feature type="region of interest" description="Disordered" evidence="1">
    <location>
        <begin position="1"/>
        <end position="31"/>
    </location>
</feature>
<dbReference type="EMBL" id="GG682243">
    <property type="protein sequence ID" value="EER03370.1"/>
    <property type="molecule type" value="Genomic_DNA"/>
</dbReference>
<keyword evidence="4" id="KW-1185">Reference proteome</keyword>
<dbReference type="OMA" id="TCRAPNV"/>
<dbReference type="GeneID" id="9047458"/>
<dbReference type="EMBL" id="GG679899">
    <property type="protein sequence ID" value="EER07264.1"/>
    <property type="molecule type" value="Genomic_DNA"/>
</dbReference>
<dbReference type="AlphaFoldDB" id="C5L702"/>
<dbReference type="GeneID" id="9060033"/>
<proteinExistence type="predicted"/>
<evidence type="ECO:0000313" key="3">
    <source>
        <dbReference type="EMBL" id="EER07264.1"/>
    </source>
</evidence>
<dbReference type="RefSeq" id="XP_002771554.1">
    <property type="nucleotide sequence ID" value="XM_002771508.1"/>
</dbReference>
<dbReference type="Proteomes" id="UP000007800">
    <property type="component" value="Unassembled WGS sequence"/>
</dbReference>
<reference evidence="3 4" key="1">
    <citation type="submission" date="2008-07" db="EMBL/GenBank/DDBJ databases">
        <authorList>
            <person name="El-Sayed N."/>
            <person name="Caler E."/>
            <person name="Inman J."/>
            <person name="Amedeo P."/>
            <person name="Hass B."/>
            <person name="Wortman J."/>
        </authorList>
    </citation>
    <scope>NUCLEOTIDE SEQUENCE [LARGE SCALE GENOMIC DNA]</scope>
    <source>
        <strain evidence="3">ATCC 50983</strain>
        <strain evidence="4">ATCC 50983 / TXsc</strain>
    </source>
</reference>